<evidence type="ECO:0000313" key="2">
    <source>
        <dbReference type="Proteomes" id="UP000299794"/>
    </source>
</evidence>
<sequence>MGIGVLLAEYAPKLAEDLLEPVTKIAKFMLLLVVIIEKMGLKPRRSTTAFY</sequence>
<comment type="caution">
    <text evidence="1">The sequence shown here is derived from an EMBL/GenBank/DDBJ whole genome shotgun (WGS) entry which is preliminary data.</text>
</comment>
<dbReference type="RefSeq" id="WP_158295767.1">
    <property type="nucleotide sequence ID" value="NZ_BJCD01000029.1"/>
</dbReference>
<protein>
    <submittedName>
        <fullName evidence="1">Uncharacterized protein</fullName>
    </submittedName>
</protein>
<evidence type="ECO:0000313" key="1">
    <source>
        <dbReference type="EMBL" id="GDZ92658.1"/>
    </source>
</evidence>
<organism evidence="1 2">
    <name type="scientific">Planktothrix agardhii CCAP 1459/11A</name>
    <dbReference type="NCBI Taxonomy" id="282420"/>
    <lineage>
        <taxon>Bacteria</taxon>
        <taxon>Bacillati</taxon>
        <taxon>Cyanobacteriota</taxon>
        <taxon>Cyanophyceae</taxon>
        <taxon>Oscillatoriophycideae</taxon>
        <taxon>Oscillatoriales</taxon>
        <taxon>Microcoleaceae</taxon>
        <taxon>Planktothrix</taxon>
    </lineage>
</organism>
<gene>
    <name evidence="1" type="ORF">PA905_03540</name>
</gene>
<reference evidence="2" key="1">
    <citation type="submission" date="2019-02" db="EMBL/GenBank/DDBJ databases">
        <title>Draft genome sequence of Planktothrix agardhii NIES-905.</title>
        <authorList>
            <person name="Yamaguchi H."/>
            <person name="Suzuki S."/>
            <person name="Kawachi M."/>
        </authorList>
    </citation>
    <scope>NUCLEOTIDE SEQUENCE [LARGE SCALE GENOMIC DNA]</scope>
    <source>
        <strain evidence="2">CCAP 1459/11A</strain>
    </source>
</reference>
<dbReference type="Proteomes" id="UP000299794">
    <property type="component" value="Unassembled WGS sequence"/>
</dbReference>
<dbReference type="EMBL" id="BJCD01000029">
    <property type="protein sequence ID" value="GDZ92658.1"/>
    <property type="molecule type" value="Genomic_DNA"/>
</dbReference>
<accession>A0A4P5Z9H7</accession>
<dbReference type="AlphaFoldDB" id="A0A4P5Z9H7"/>
<proteinExistence type="predicted"/>
<name>A0A4P5Z9H7_PLAAG</name>